<dbReference type="EMBL" id="VZCB01000043">
    <property type="protein sequence ID" value="MQN80246.1"/>
    <property type="molecule type" value="Genomic_DNA"/>
</dbReference>
<dbReference type="Proteomes" id="UP000480425">
    <property type="component" value="Unassembled WGS sequence"/>
</dbReference>
<protein>
    <submittedName>
        <fullName evidence="1">Uncharacterized protein</fullName>
    </submittedName>
</protein>
<sequence>MKIIKKTLVISKWTEKRHLILQNSDLDFYIASNGVALKADFEKSYFLPTVQIKDEKKGYSAHVYCCYITVDDELVREHVVMKVLDGKIISYKLADKEVYIWCDIVDDNNPLPF</sequence>
<reference evidence="1 2" key="1">
    <citation type="submission" date="2019-09" db="EMBL/GenBank/DDBJ databases">
        <title>Distinct polysaccharide growth profiles of human intestinal Prevotella copri isolates.</title>
        <authorList>
            <person name="Fehlner-Peach H."/>
            <person name="Magnabosco C."/>
            <person name="Raghavan V."/>
            <person name="Scher J.U."/>
            <person name="Tett A."/>
            <person name="Cox L.M."/>
            <person name="Gottsegen C."/>
            <person name="Watters A."/>
            <person name="Wiltshire- Gordon J.D."/>
            <person name="Segata N."/>
            <person name="Bonneau R."/>
            <person name="Littman D.R."/>
        </authorList>
    </citation>
    <scope>NUCLEOTIDE SEQUENCE [LARGE SCALE GENOMIC DNA]</scope>
    <source>
        <strain evidence="2">iA622</strain>
    </source>
</reference>
<proteinExistence type="predicted"/>
<comment type="caution">
    <text evidence="1">The sequence shown here is derived from an EMBL/GenBank/DDBJ whole genome shotgun (WGS) entry which is preliminary data.</text>
</comment>
<dbReference type="AlphaFoldDB" id="A0A6G1TYK7"/>
<evidence type="ECO:0000313" key="2">
    <source>
        <dbReference type="Proteomes" id="UP000480425"/>
    </source>
</evidence>
<evidence type="ECO:0000313" key="1">
    <source>
        <dbReference type="EMBL" id="MQN80246.1"/>
    </source>
</evidence>
<organism evidence="1 2">
    <name type="scientific">Segatella copri</name>
    <dbReference type="NCBI Taxonomy" id="165179"/>
    <lineage>
        <taxon>Bacteria</taxon>
        <taxon>Pseudomonadati</taxon>
        <taxon>Bacteroidota</taxon>
        <taxon>Bacteroidia</taxon>
        <taxon>Bacteroidales</taxon>
        <taxon>Prevotellaceae</taxon>
        <taxon>Segatella</taxon>
    </lineage>
</organism>
<dbReference type="RefSeq" id="WP_153122545.1">
    <property type="nucleotide sequence ID" value="NZ_JAPDUV010000001.1"/>
</dbReference>
<accession>A0A6G1TYK7</accession>
<name>A0A6G1TYK7_9BACT</name>
<gene>
    <name evidence="1" type="ORF">F7D73_04640</name>
</gene>